<dbReference type="OrthoDB" id="2387658at2759"/>
<feature type="region of interest" description="Disordered" evidence="1">
    <location>
        <begin position="183"/>
        <end position="215"/>
    </location>
</feature>
<dbReference type="eggNOG" id="ENOG502SC0M">
    <property type="taxonomic scope" value="Eukaryota"/>
</dbReference>
<evidence type="ECO:0000313" key="2">
    <source>
        <dbReference type="EMBL" id="EIE26926.1"/>
    </source>
</evidence>
<feature type="compositionally biased region" description="Basic and acidic residues" evidence="1">
    <location>
        <begin position="199"/>
        <end position="208"/>
    </location>
</feature>
<organism evidence="2 3">
    <name type="scientific">Coccomyxa subellipsoidea (strain C-169)</name>
    <name type="common">Green microalga</name>
    <dbReference type="NCBI Taxonomy" id="574566"/>
    <lineage>
        <taxon>Eukaryota</taxon>
        <taxon>Viridiplantae</taxon>
        <taxon>Chlorophyta</taxon>
        <taxon>core chlorophytes</taxon>
        <taxon>Trebouxiophyceae</taxon>
        <taxon>Trebouxiophyceae incertae sedis</taxon>
        <taxon>Coccomyxaceae</taxon>
        <taxon>Coccomyxa</taxon>
        <taxon>Coccomyxa subellipsoidea</taxon>
    </lineage>
</organism>
<gene>
    <name evidence="2" type="ORF">COCSUDRAFT_59427</name>
</gene>
<comment type="caution">
    <text evidence="2">The sequence shown here is derived from an EMBL/GenBank/DDBJ whole genome shotgun (WGS) entry which is preliminary data.</text>
</comment>
<reference evidence="2 3" key="1">
    <citation type="journal article" date="2012" name="Genome Biol.">
        <title>The genome of the polar eukaryotic microalga coccomyxa subellipsoidea reveals traits of cold adaptation.</title>
        <authorList>
            <person name="Blanc G."/>
            <person name="Agarkova I."/>
            <person name="Grimwood J."/>
            <person name="Kuo A."/>
            <person name="Brueggeman A."/>
            <person name="Dunigan D."/>
            <person name="Gurnon J."/>
            <person name="Ladunga I."/>
            <person name="Lindquist E."/>
            <person name="Lucas S."/>
            <person name="Pangilinan J."/>
            <person name="Proschold T."/>
            <person name="Salamov A."/>
            <person name="Schmutz J."/>
            <person name="Weeks D."/>
            <person name="Yamada T."/>
            <person name="Claverie J.M."/>
            <person name="Grigoriev I."/>
            <person name="Van Etten J."/>
            <person name="Lomsadze A."/>
            <person name="Borodovsky M."/>
        </authorList>
    </citation>
    <scope>NUCLEOTIDE SEQUENCE [LARGE SCALE GENOMIC DNA]</scope>
    <source>
        <strain evidence="2 3">C-169</strain>
    </source>
</reference>
<evidence type="ECO:0000313" key="3">
    <source>
        <dbReference type="Proteomes" id="UP000007264"/>
    </source>
</evidence>
<name>I0Z8F7_COCSC</name>
<accession>I0Z8F7</accession>
<dbReference type="GeneID" id="17044935"/>
<evidence type="ECO:0000256" key="1">
    <source>
        <dbReference type="SAM" id="MobiDB-lite"/>
    </source>
</evidence>
<keyword evidence="3" id="KW-1185">Reference proteome</keyword>
<dbReference type="AlphaFoldDB" id="I0Z8F7"/>
<dbReference type="RefSeq" id="XP_005651470.1">
    <property type="nucleotide sequence ID" value="XM_005651413.1"/>
</dbReference>
<protein>
    <submittedName>
        <fullName evidence="2">Uncharacterized protein</fullName>
    </submittedName>
</protein>
<dbReference type="Proteomes" id="UP000007264">
    <property type="component" value="Unassembled WGS sequence"/>
</dbReference>
<proteinExistence type="predicted"/>
<sequence length="597" mass="66834">MEAVVVEVYQGEAKVASEDISSPITAAEAKDALRDIKTAWVGKLTEANGSTVLAGRRELTPGAIYHLHLQEQPGLHEKDRSWIPPPSNVDKTLITTRANLLEALQKRDSAPPAYAITIDEAGYLAGQHIKGKEAQRQSYDAVSCLLSVFKDEFRDNKVATMVHSVTLLGVDSVRRLLHDVNRGVHQQHPEASSSASAMDVERSSHSDSSHTWTNTSPFSEHNLFELDSFSVEQIADLLTQYRMQYQQLYGFPLQLDVQPLAQLILERTGGFPGLVGLCCSEITSKVISNPRDWYQWCGTDLVRRVQQQRNYSLISNTVAYLLASGSWPRLHEVLHDLLLYNSSTAERTERRTIVEMLLSDGIAAVLRVRCPLLRDVMLAEARFGLDSCPAPPDLTTLDMAWVLREAFQRIDIHNIEAAAARTKSKPFSEYIWHGELFPLMKAIVYKAYPSLCYRVITEARALGSAQHHNKRIDLAMTDQKRLPAHGVEALICGSVECVREHYMRAASIYQPLYSQQSDDGTALPSTIQVVNICSKEQPGTGYGWQPEHDNGHVKMVHVMLCKDYSEAHVTWSDSMQEVLTVRSAAHGQLEFHIPQEL</sequence>
<dbReference type="EMBL" id="AGSI01000002">
    <property type="protein sequence ID" value="EIE26926.1"/>
    <property type="molecule type" value="Genomic_DNA"/>
</dbReference>
<dbReference type="KEGG" id="csl:COCSUDRAFT_59427"/>